<proteinExistence type="predicted"/>
<evidence type="ECO:0000256" key="1">
    <source>
        <dbReference type="SAM" id="MobiDB-lite"/>
    </source>
</evidence>
<keyword evidence="3" id="KW-1185">Reference proteome</keyword>
<reference evidence="2" key="1">
    <citation type="journal article" date="2022" name="bioRxiv">
        <title>Sequencing and chromosome-scale assembly of the giantPleurodeles waltlgenome.</title>
        <authorList>
            <person name="Brown T."/>
            <person name="Elewa A."/>
            <person name="Iarovenko S."/>
            <person name="Subramanian E."/>
            <person name="Araus A.J."/>
            <person name="Petzold A."/>
            <person name="Susuki M."/>
            <person name="Suzuki K.-i.T."/>
            <person name="Hayashi T."/>
            <person name="Toyoda A."/>
            <person name="Oliveira C."/>
            <person name="Osipova E."/>
            <person name="Leigh N.D."/>
            <person name="Simon A."/>
            <person name="Yun M.H."/>
        </authorList>
    </citation>
    <scope>NUCLEOTIDE SEQUENCE</scope>
    <source>
        <strain evidence="2">20211129_DDA</strain>
        <tissue evidence="2">Liver</tissue>
    </source>
</reference>
<comment type="caution">
    <text evidence="2">The sequence shown here is derived from an EMBL/GenBank/DDBJ whole genome shotgun (WGS) entry which is preliminary data.</text>
</comment>
<name>A0AAV7R6Q8_PLEWA</name>
<feature type="compositionally biased region" description="Polar residues" evidence="1">
    <location>
        <begin position="1"/>
        <end position="12"/>
    </location>
</feature>
<gene>
    <name evidence="2" type="ORF">NDU88_001319</name>
</gene>
<dbReference type="EMBL" id="JANPWB010000009">
    <property type="protein sequence ID" value="KAJ1148484.1"/>
    <property type="molecule type" value="Genomic_DNA"/>
</dbReference>
<organism evidence="2 3">
    <name type="scientific">Pleurodeles waltl</name>
    <name type="common">Iberian ribbed newt</name>
    <dbReference type="NCBI Taxonomy" id="8319"/>
    <lineage>
        <taxon>Eukaryota</taxon>
        <taxon>Metazoa</taxon>
        <taxon>Chordata</taxon>
        <taxon>Craniata</taxon>
        <taxon>Vertebrata</taxon>
        <taxon>Euteleostomi</taxon>
        <taxon>Amphibia</taxon>
        <taxon>Batrachia</taxon>
        <taxon>Caudata</taxon>
        <taxon>Salamandroidea</taxon>
        <taxon>Salamandridae</taxon>
        <taxon>Pleurodelinae</taxon>
        <taxon>Pleurodeles</taxon>
    </lineage>
</organism>
<feature type="region of interest" description="Disordered" evidence="1">
    <location>
        <begin position="1"/>
        <end position="52"/>
    </location>
</feature>
<evidence type="ECO:0000313" key="3">
    <source>
        <dbReference type="Proteomes" id="UP001066276"/>
    </source>
</evidence>
<dbReference type="AlphaFoldDB" id="A0AAV7R6Q8"/>
<feature type="region of interest" description="Disordered" evidence="1">
    <location>
        <begin position="70"/>
        <end position="95"/>
    </location>
</feature>
<sequence length="132" mass="14308">MADVLCTSSAAPRSTGRFPGMNPPAAHSRCLKHWPSRSPHHSLREGNLRQTKRHWGARRAVCGKIRQQPLCTNPSRGLQQPGERDAPTLSSGEPLHSDNLLKYQGHCARVLTIGPAGRFGNVVQCLSPTAAS</sequence>
<dbReference type="Proteomes" id="UP001066276">
    <property type="component" value="Chromosome 5"/>
</dbReference>
<accession>A0AAV7R6Q8</accession>
<evidence type="ECO:0000313" key="2">
    <source>
        <dbReference type="EMBL" id="KAJ1148484.1"/>
    </source>
</evidence>
<protein>
    <submittedName>
        <fullName evidence="2">Uncharacterized protein</fullName>
    </submittedName>
</protein>
<feature type="compositionally biased region" description="Basic residues" evidence="1">
    <location>
        <begin position="29"/>
        <end position="41"/>
    </location>
</feature>